<dbReference type="PANTHER" id="PTHR43861">
    <property type="entry name" value="TRANS-ACONITATE 2-METHYLTRANSFERASE-RELATED"/>
    <property type="match status" value="1"/>
</dbReference>
<dbReference type="EMBL" id="JAVREX010000012">
    <property type="protein sequence ID" value="MDT0430872.1"/>
    <property type="molecule type" value="Genomic_DNA"/>
</dbReference>
<dbReference type="Gene3D" id="3.40.50.150">
    <property type="entry name" value="Vaccinia Virus protein VP39"/>
    <property type="match status" value="1"/>
</dbReference>
<keyword evidence="3" id="KW-0808">Transferase</keyword>
<sequence>MAHSTSSHVHTPRPGTADGGAQDPLAQMLDLDAVVFGPYLATVTDRLARLASDGVTRIVDLGAGTGTGTFALLERFPAARVTAVDSSPDMLARLAETARRRGLAERVHTLHADADEALTGLADTDLVWASASLHHLEDPAGALAAIRAALRPGGLLAVAEMDGVPRFLPHDAVPDRPGLEDRLRTALDELHAGAVPHLGADWGARLTEAGFTVEREHATDLELRAPLPEGAGRYAHLTLTRVRGALDGRIDPADLAALALLLDGGPLDVRHREDLLVRSGRELWLARRPVDGP</sequence>
<dbReference type="CDD" id="cd02440">
    <property type="entry name" value="AdoMet_MTases"/>
    <property type="match status" value="1"/>
</dbReference>
<evidence type="ECO:0000256" key="1">
    <source>
        <dbReference type="SAM" id="MobiDB-lite"/>
    </source>
</evidence>
<dbReference type="SUPFAM" id="SSF53335">
    <property type="entry name" value="S-adenosyl-L-methionine-dependent methyltransferases"/>
    <property type="match status" value="1"/>
</dbReference>
<feature type="region of interest" description="Disordered" evidence="1">
    <location>
        <begin position="1"/>
        <end position="23"/>
    </location>
</feature>
<dbReference type="GO" id="GO:0008168">
    <property type="term" value="F:methyltransferase activity"/>
    <property type="evidence" value="ECO:0007669"/>
    <property type="project" value="UniProtKB-KW"/>
</dbReference>
<dbReference type="PANTHER" id="PTHR43861:SF1">
    <property type="entry name" value="TRANS-ACONITATE 2-METHYLTRANSFERASE"/>
    <property type="match status" value="1"/>
</dbReference>
<dbReference type="EC" id="2.1.1.-" evidence="3"/>
<dbReference type="InterPro" id="IPR013217">
    <property type="entry name" value="Methyltransf_12"/>
</dbReference>
<dbReference type="Pfam" id="PF08242">
    <property type="entry name" value="Methyltransf_12"/>
    <property type="match status" value="1"/>
</dbReference>
<proteinExistence type="predicted"/>
<dbReference type="GO" id="GO:0032259">
    <property type="term" value="P:methylation"/>
    <property type="evidence" value="ECO:0007669"/>
    <property type="project" value="UniProtKB-KW"/>
</dbReference>
<evidence type="ECO:0000313" key="3">
    <source>
        <dbReference type="EMBL" id="MDT0430872.1"/>
    </source>
</evidence>
<dbReference type="Proteomes" id="UP001183777">
    <property type="component" value="Unassembled WGS sequence"/>
</dbReference>
<dbReference type="InterPro" id="IPR029063">
    <property type="entry name" value="SAM-dependent_MTases_sf"/>
</dbReference>
<evidence type="ECO:0000313" key="4">
    <source>
        <dbReference type="Proteomes" id="UP001183777"/>
    </source>
</evidence>
<feature type="domain" description="Methyltransferase type 12" evidence="2">
    <location>
        <begin position="59"/>
        <end position="156"/>
    </location>
</feature>
<name>A0ABU2RPU4_9ACTN</name>
<protein>
    <submittedName>
        <fullName evidence="3">Class I SAM-dependent methyltransferase</fullName>
        <ecNumber evidence="3">2.1.1.-</ecNumber>
    </submittedName>
</protein>
<keyword evidence="4" id="KW-1185">Reference proteome</keyword>
<evidence type="ECO:0000259" key="2">
    <source>
        <dbReference type="Pfam" id="PF08242"/>
    </source>
</evidence>
<comment type="caution">
    <text evidence="3">The sequence shown here is derived from an EMBL/GenBank/DDBJ whole genome shotgun (WGS) entry which is preliminary data.</text>
</comment>
<dbReference type="RefSeq" id="WP_311659986.1">
    <property type="nucleotide sequence ID" value="NZ_JAVREX010000012.1"/>
</dbReference>
<reference evidence="4" key="1">
    <citation type="submission" date="2023-07" db="EMBL/GenBank/DDBJ databases">
        <title>30 novel species of actinomycetes from the DSMZ collection.</title>
        <authorList>
            <person name="Nouioui I."/>
        </authorList>
    </citation>
    <scope>NUCLEOTIDE SEQUENCE [LARGE SCALE GENOMIC DNA]</scope>
    <source>
        <strain evidence="4">DSM 41770</strain>
    </source>
</reference>
<gene>
    <name evidence="3" type="ORF">RM649_24905</name>
</gene>
<organism evidence="3 4">
    <name type="scientific">Streptomyces salyersiae</name>
    <dbReference type="NCBI Taxonomy" id="3075530"/>
    <lineage>
        <taxon>Bacteria</taxon>
        <taxon>Bacillati</taxon>
        <taxon>Actinomycetota</taxon>
        <taxon>Actinomycetes</taxon>
        <taxon>Kitasatosporales</taxon>
        <taxon>Streptomycetaceae</taxon>
        <taxon>Streptomyces</taxon>
    </lineage>
</organism>
<keyword evidence="3" id="KW-0489">Methyltransferase</keyword>
<accession>A0ABU2RPU4</accession>